<reference evidence="1 2" key="1">
    <citation type="submission" date="2017-06" db="EMBL/GenBank/DDBJ databases">
        <title>Genome sequencing of cyanobaciteial culture collection at National Institute for Environmental Studies (NIES).</title>
        <authorList>
            <person name="Hirose Y."/>
            <person name="Shimura Y."/>
            <person name="Fujisawa T."/>
            <person name="Nakamura Y."/>
            <person name="Kawachi M."/>
        </authorList>
    </citation>
    <scope>NUCLEOTIDE SEQUENCE [LARGE SCALE GENOMIC DNA]</scope>
    <source>
        <strain evidence="1 2">NIES-2135</strain>
    </source>
</reference>
<name>A0A1Z4JMI4_LEPBY</name>
<protein>
    <submittedName>
        <fullName evidence="1">Uncharacterized protein</fullName>
    </submittedName>
</protein>
<dbReference type="EMBL" id="AP018203">
    <property type="protein sequence ID" value="BAY57853.1"/>
    <property type="molecule type" value="Genomic_DNA"/>
</dbReference>
<dbReference type="NCBIfam" id="TIGR02243">
    <property type="entry name" value="putative baseplate assembly protein"/>
    <property type="match status" value="1"/>
</dbReference>
<evidence type="ECO:0000313" key="1">
    <source>
        <dbReference type="EMBL" id="BAY57853.1"/>
    </source>
</evidence>
<organism evidence="1 2">
    <name type="scientific">Leptolyngbya boryana NIES-2135</name>
    <dbReference type="NCBI Taxonomy" id="1973484"/>
    <lineage>
        <taxon>Bacteria</taxon>
        <taxon>Bacillati</taxon>
        <taxon>Cyanobacteriota</taxon>
        <taxon>Cyanophyceae</taxon>
        <taxon>Leptolyngbyales</taxon>
        <taxon>Leptolyngbyaceae</taxon>
        <taxon>Leptolyngbya group</taxon>
        <taxon>Leptolyngbya</taxon>
    </lineage>
</organism>
<proteinExistence type="predicted"/>
<sequence length="733" mass="81634">MDMEFEFLPKLPKSDLDDRTFEDLVNECILRIPRYCPEWTNFNPGDPGITMIELFSWLTDQMLVRFNQVPRRNYVAFLELLGIRLLPPTPAQTEVTFYLTAALPSTYQISPGTEVATVRTESQDAIVFSTDRPLTIGTPRITHFLTSETADAAPVMLRDRLTNFWTEEDGQWEGQAQFIFNERPQPGNCFYIVFDPRSEIEGNVLALTLKGEVASSVGINPNQPPRHWEAWNGSSWQPILLQEDDDATYGFSFREAGQAVRNAIREADVTLHLPLVFPVSYFGAYQGRWLRCVYTQPQMGQSGYARAPELLGMSARTIGGTIEVHQCTLIRDELLGESNGTPGQTFQLQSGSILPRREGEHLIVTPPGGLPQIWREVNDFADSGSEDLHYTIESLTGQIQFGPLIREPGQLKTQTNVRSRNQLTLGNSAPPSYSETRQQMERQYGAVPARGATIRMAAYRTGGGRKGNVQAGTIQIAKSAVPYIDRVINHRSAHHGADAESLEDAVIRVPQILRTRDRAVTPEDFETLAVQAGQGSVARALCPIRSTQDTTPGVVDLLIVPKANLDGIDAAIGIAPSQFSLTLPLKTQILSYLDERRLLGVQVRLQEPEYVGVSVQVEVGLLPEYQNTQAQQTILRRLQVELYRFLNPLIGGVDRCGWEFGCPVYVSDIVSLFQSIVGVRYLGAVLLFELRRQGSGWIRTLAQDGMIDPGKTGLICSWADPRLRSSHAISFMN</sequence>
<dbReference type="InterPro" id="IPR011749">
    <property type="entry name" value="CHP02243"/>
</dbReference>
<accession>A0A1Z4JMI4</accession>
<keyword evidence="2" id="KW-1185">Reference proteome</keyword>
<evidence type="ECO:0000313" key="2">
    <source>
        <dbReference type="Proteomes" id="UP000217895"/>
    </source>
</evidence>
<dbReference type="AlphaFoldDB" id="A0A1Z4JMI4"/>
<gene>
    <name evidence="1" type="ORF">NIES2135_47240</name>
</gene>
<dbReference type="Proteomes" id="UP000217895">
    <property type="component" value="Chromosome"/>
</dbReference>